<evidence type="ECO:0000256" key="7">
    <source>
        <dbReference type="ARBA" id="ARBA00023049"/>
    </source>
</evidence>
<gene>
    <name evidence="10" type="ORF">B0H67DRAFT_647494</name>
</gene>
<name>A0AA40DKR2_9PEZI</name>
<dbReference type="Gene3D" id="3.40.390.10">
    <property type="entry name" value="Collagenase (Catalytic Domain)"/>
    <property type="match status" value="1"/>
</dbReference>
<dbReference type="GO" id="GO:0005886">
    <property type="term" value="C:plasma membrane"/>
    <property type="evidence" value="ECO:0007669"/>
    <property type="project" value="TreeGrafter"/>
</dbReference>
<comment type="similarity">
    <text evidence="2">Belongs to the peptidase M13 family.</text>
</comment>
<accession>A0AA40DKR2</accession>
<dbReference type="SUPFAM" id="SSF55486">
    <property type="entry name" value="Metalloproteases ('zincins'), catalytic domain"/>
    <property type="match status" value="1"/>
</dbReference>
<feature type="domain" description="Peptidase M13 C-terminal" evidence="8">
    <location>
        <begin position="488"/>
        <end position="694"/>
    </location>
</feature>
<keyword evidence="6" id="KW-0862">Zinc</keyword>
<evidence type="ECO:0000313" key="11">
    <source>
        <dbReference type="Proteomes" id="UP001172102"/>
    </source>
</evidence>
<dbReference type="Gene3D" id="1.10.1380.10">
    <property type="entry name" value="Neutral endopeptidase , domain2"/>
    <property type="match status" value="1"/>
</dbReference>
<keyword evidence="4" id="KW-0479">Metal-binding</keyword>
<feature type="domain" description="Peptidase M13 N-terminal" evidence="9">
    <location>
        <begin position="33"/>
        <end position="427"/>
    </location>
</feature>
<keyword evidence="3" id="KW-0645">Protease</keyword>
<dbReference type="PANTHER" id="PTHR11733">
    <property type="entry name" value="ZINC METALLOPROTEASE FAMILY M13 NEPRILYSIN-RELATED"/>
    <property type="match status" value="1"/>
</dbReference>
<dbReference type="Proteomes" id="UP001172102">
    <property type="component" value="Unassembled WGS sequence"/>
</dbReference>
<dbReference type="PRINTS" id="PR00786">
    <property type="entry name" value="NEPRILYSIN"/>
</dbReference>
<dbReference type="InterPro" id="IPR024079">
    <property type="entry name" value="MetalloPept_cat_dom_sf"/>
</dbReference>
<dbReference type="Pfam" id="PF01431">
    <property type="entry name" value="Peptidase_M13"/>
    <property type="match status" value="1"/>
</dbReference>
<organism evidence="10 11">
    <name type="scientific">Lasiosphaeris hirsuta</name>
    <dbReference type="NCBI Taxonomy" id="260670"/>
    <lineage>
        <taxon>Eukaryota</taxon>
        <taxon>Fungi</taxon>
        <taxon>Dikarya</taxon>
        <taxon>Ascomycota</taxon>
        <taxon>Pezizomycotina</taxon>
        <taxon>Sordariomycetes</taxon>
        <taxon>Sordariomycetidae</taxon>
        <taxon>Sordariales</taxon>
        <taxon>Lasiosphaeriaceae</taxon>
        <taxon>Lasiosphaeris</taxon>
    </lineage>
</organism>
<dbReference type="InterPro" id="IPR008753">
    <property type="entry name" value="Peptidase_M13_N"/>
</dbReference>
<dbReference type="InterPro" id="IPR018497">
    <property type="entry name" value="Peptidase_M13_C"/>
</dbReference>
<dbReference type="InterPro" id="IPR042089">
    <property type="entry name" value="Peptidase_M13_dom_2"/>
</dbReference>
<evidence type="ECO:0000256" key="3">
    <source>
        <dbReference type="ARBA" id="ARBA00022670"/>
    </source>
</evidence>
<keyword evidence="5" id="KW-0378">Hydrolase</keyword>
<keyword evidence="7" id="KW-0482">Metalloprotease</keyword>
<evidence type="ECO:0000259" key="8">
    <source>
        <dbReference type="Pfam" id="PF01431"/>
    </source>
</evidence>
<proteinExistence type="inferred from homology"/>
<evidence type="ECO:0000313" key="10">
    <source>
        <dbReference type="EMBL" id="KAK0707299.1"/>
    </source>
</evidence>
<dbReference type="GO" id="GO:0016485">
    <property type="term" value="P:protein processing"/>
    <property type="evidence" value="ECO:0007669"/>
    <property type="project" value="TreeGrafter"/>
</dbReference>
<comment type="caution">
    <text evidence="10">The sequence shown here is derived from an EMBL/GenBank/DDBJ whole genome shotgun (WGS) entry which is preliminary data.</text>
</comment>
<evidence type="ECO:0000256" key="2">
    <source>
        <dbReference type="ARBA" id="ARBA00007357"/>
    </source>
</evidence>
<keyword evidence="11" id="KW-1185">Reference proteome</keyword>
<dbReference type="InterPro" id="IPR000718">
    <property type="entry name" value="Peptidase_M13"/>
</dbReference>
<dbReference type="AlphaFoldDB" id="A0AA40DKR2"/>
<dbReference type="PANTHER" id="PTHR11733:SF167">
    <property type="entry name" value="FI17812P1-RELATED"/>
    <property type="match status" value="1"/>
</dbReference>
<dbReference type="GO" id="GO:0046872">
    <property type="term" value="F:metal ion binding"/>
    <property type="evidence" value="ECO:0007669"/>
    <property type="project" value="UniProtKB-KW"/>
</dbReference>
<dbReference type="EMBL" id="JAUKUA010000006">
    <property type="protein sequence ID" value="KAK0707299.1"/>
    <property type="molecule type" value="Genomic_DNA"/>
</dbReference>
<evidence type="ECO:0000256" key="1">
    <source>
        <dbReference type="ARBA" id="ARBA00001947"/>
    </source>
</evidence>
<dbReference type="PROSITE" id="PS51885">
    <property type="entry name" value="NEPRILYSIN"/>
    <property type="match status" value="1"/>
</dbReference>
<evidence type="ECO:0000259" key="9">
    <source>
        <dbReference type="Pfam" id="PF05649"/>
    </source>
</evidence>
<evidence type="ECO:0000256" key="6">
    <source>
        <dbReference type="ARBA" id="ARBA00022833"/>
    </source>
</evidence>
<sequence length="703" mass="75671">MRPSRALCMTPACLELAAEFKNNLAANFTAIDPCTDFEEMVCGGWRDRNPLPAGQGQLSTITIMSDRGYTTLRDILEGPYPAGSNHSHFSPRNLARAAVSVDQLNFDTMQRAYNACMDTAARSEAGFAPALAFVQDLRSTFAPEGDLSAPLLYLARFGMRALVSMGVTSMPKDPEMVLPGVGPRAPSGLGAGRYYNDTEVVAEYVAAMAAVLEAVYAGYGHNATQLAGDVVRFETRLTAIQPTLAQREDPAAMDSIVPLRNVTDLLPQLGADKIIAALAPPTYRADKISVPSTQYLANLSTLLSDTPRDTVQAFLLWSAVVAVQGAVTADVLAPYKRLLNRLNGASTAPEQWKTCMNYINSGLGWILSRFFIEGAFSARSRDMGNDIIAGIKHVYNDQFDGLAWMDDAVKALAKDKVNRMSQKIGYPSSYPNITDPPSLRSYYAGTAISASHFANSLAIYNSSAAQDWAGLGRPINRAEWHMTAATVNAYYSPNLNEIVFPAAIMQLPLFHADLPSAVNYGSFGAIAGHEISHGFDNTGRLFDARGVYGDWWTPATSAEFEARVGCLVDQVGNMTLTVPGAANGTVVKVNGRQTVGEAIADSAGLTAAFAAWTRQRATHGDDGGGGEPALPGLEGLFTDEQLFFVAFGNLWCTKTTLAALQRQVLVDSHPPGPARILGATMNSRAFREAFKCRVREPACELWS</sequence>
<dbReference type="Pfam" id="PF05649">
    <property type="entry name" value="Peptidase_M13_N"/>
    <property type="match status" value="1"/>
</dbReference>
<reference evidence="10" key="1">
    <citation type="submission" date="2023-06" db="EMBL/GenBank/DDBJ databases">
        <title>Genome-scale phylogeny and comparative genomics of the fungal order Sordariales.</title>
        <authorList>
            <consortium name="Lawrence Berkeley National Laboratory"/>
            <person name="Hensen N."/>
            <person name="Bonometti L."/>
            <person name="Westerberg I."/>
            <person name="Brannstrom I.O."/>
            <person name="Guillou S."/>
            <person name="Cros-Aarteil S."/>
            <person name="Calhoun S."/>
            <person name="Haridas S."/>
            <person name="Kuo A."/>
            <person name="Mondo S."/>
            <person name="Pangilinan J."/>
            <person name="Riley R."/>
            <person name="Labutti K."/>
            <person name="Andreopoulos B."/>
            <person name="Lipzen A."/>
            <person name="Chen C."/>
            <person name="Yanf M."/>
            <person name="Daum C."/>
            <person name="Ng V."/>
            <person name="Clum A."/>
            <person name="Steindorff A."/>
            <person name="Ohm R."/>
            <person name="Martin F."/>
            <person name="Silar P."/>
            <person name="Natvig D."/>
            <person name="Lalanne C."/>
            <person name="Gautier V."/>
            <person name="Ament-Velasquez S.L."/>
            <person name="Kruys A."/>
            <person name="Hutchinson M.I."/>
            <person name="Powell A.J."/>
            <person name="Barry K."/>
            <person name="Miller A.N."/>
            <person name="Grigoriev I.V."/>
            <person name="Debuchy R."/>
            <person name="Gladieux P."/>
            <person name="Thoren M.H."/>
            <person name="Johannesson H."/>
        </authorList>
    </citation>
    <scope>NUCLEOTIDE SEQUENCE</scope>
    <source>
        <strain evidence="10">SMH4607-1</strain>
    </source>
</reference>
<protein>
    <submittedName>
        <fullName evidence="10">Endothelin-converting enzyme</fullName>
    </submittedName>
</protein>
<comment type="cofactor">
    <cofactor evidence="1">
        <name>Zn(2+)</name>
        <dbReference type="ChEBI" id="CHEBI:29105"/>
    </cofactor>
</comment>
<evidence type="ECO:0000256" key="5">
    <source>
        <dbReference type="ARBA" id="ARBA00022801"/>
    </source>
</evidence>
<evidence type="ECO:0000256" key="4">
    <source>
        <dbReference type="ARBA" id="ARBA00022723"/>
    </source>
</evidence>
<dbReference type="CDD" id="cd08662">
    <property type="entry name" value="M13"/>
    <property type="match status" value="1"/>
</dbReference>
<dbReference type="GO" id="GO:0004222">
    <property type="term" value="F:metalloendopeptidase activity"/>
    <property type="evidence" value="ECO:0007669"/>
    <property type="project" value="InterPro"/>
</dbReference>